<organism evidence="2 3">
    <name type="scientific">Pseudomonas veronii 1YdBTEX2</name>
    <dbReference type="NCBI Taxonomy" id="1295141"/>
    <lineage>
        <taxon>Bacteria</taxon>
        <taxon>Pseudomonadati</taxon>
        <taxon>Pseudomonadota</taxon>
        <taxon>Gammaproteobacteria</taxon>
        <taxon>Pseudomonadales</taxon>
        <taxon>Pseudomonadaceae</taxon>
        <taxon>Pseudomonas</taxon>
    </lineage>
</organism>
<proteinExistence type="predicted"/>
<dbReference type="AlphaFoldDB" id="A0A1D3JQ90"/>
<evidence type="ECO:0000313" key="3">
    <source>
        <dbReference type="Proteomes" id="UP000245431"/>
    </source>
</evidence>
<accession>A0A1D3JQ90</accession>
<name>A0A1D3JQ90_PSEVE</name>
<evidence type="ECO:0000313" key="2">
    <source>
        <dbReference type="EMBL" id="SBW78230.1"/>
    </source>
</evidence>
<feature type="transmembrane region" description="Helical" evidence="1">
    <location>
        <begin position="38"/>
        <end position="58"/>
    </location>
</feature>
<reference evidence="3" key="1">
    <citation type="submission" date="2016-07" db="EMBL/GenBank/DDBJ databases">
        <authorList>
            <person name="Florea S."/>
            <person name="Webb J.S."/>
            <person name="Jaromczyk J."/>
            <person name="Schardl C.L."/>
        </authorList>
    </citation>
    <scope>NUCLEOTIDE SEQUENCE [LARGE SCALE GENOMIC DNA]</scope>
    <source>
        <strain evidence="3">1YdBTEX2</strain>
    </source>
</reference>
<keyword evidence="1" id="KW-1133">Transmembrane helix</keyword>
<evidence type="ECO:0000256" key="1">
    <source>
        <dbReference type="SAM" id="Phobius"/>
    </source>
</evidence>
<dbReference type="RefSeq" id="WP_152480485.1">
    <property type="nucleotide sequence ID" value="NZ_AOUH01000031.1"/>
</dbReference>
<dbReference type="Proteomes" id="UP000245431">
    <property type="component" value="Chromosome PVE_r1"/>
</dbReference>
<keyword evidence="1" id="KW-0812">Transmembrane</keyword>
<dbReference type="EMBL" id="LT599583">
    <property type="protein sequence ID" value="SBW78230.1"/>
    <property type="molecule type" value="Genomic_DNA"/>
</dbReference>
<sequence>MNAIKLLFLLIIFPLLLAGVGTWQLQRATEGARVPEQAQAYVNVLIGVVALAGTQWVGRRAQQSREQLLQVFSLGSRLLPYVLVSQVVAMARCCCRWRSCASTTRGSNPMKA</sequence>
<gene>
    <name evidence="2" type="ORF">PVE_R1G0342</name>
</gene>
<protein>
    <submittedName>
        <fullName evidence="2">Hypothetical membrane protein</fullName>
    </submittedName>
</protein>
<keyword evidence="1" id="KW-0472">Membrane</keyword>